<name>A0A2X0YQ25_9BACI</name>
<feature type="coiled-coil region" evidence="1">
    <location>
        <begin position="18"/>
        <end position="124"/>
    </location>
</feature>
<dbReference type="AlphaFoldDB" id="A0A2X0YQ25"/>
<dbReference type="RefSeq" id="WP_112116798.1">
    <property type="nucleotide sequence ID" value="NZ_JAXOWA010000004.1"/>
</dbReference>
<reference evidence="2 3" key="1">
    <citation type="submission" date="2018-06" db="EMBL/GenBank/DDBJ databases">
        <authorList>
            <consortium name="Pathogen Informatics"/>
            <person name="Doyle S."/>
        </authorList>
    </citation>
    <scope>NUCLEOTIDE SEQUENCE [LARGE SCALE GENOMIC DNA]</scope>
    <source>
        <strain evidence="2 3">NCTC7582</strain>
    </source>
</reference>
<protein>
    <submittedName>
        <fullName evidence="2">Uncharacterized protein</fullName>
    </submittedName>
</protein>
<evidence type="ECO:0000313" key="3">
    <source>
        <dbReference type="Proteomes" id="UP000251431"/>
    </source>
</evidence>
<gene>
    <name evidence="2" type="ORF">NCTC7582_01092</name>
</gene>
<proteinExistence type="predicted"/>
<accession>A0A2X0YQ25</accession>
<evidence type="ECO:0000313" key="2">
    <source>
        <dbReference type="EMBL" id="SPT97437.1"/>
    </source>
</evidence>
<dbReference type="Proteomes" id="UP000251431">
    <property type="component" value="Unassembled WGS sequence"/>
</dbReference>
<keyword evidence="1" id="KW-0175">Coiled coil</keyword>
<evidence type="ECO:0000256" key="1">
    <source>
        <dbReference type="SAM" id="Coils"/>
    </source>
</evidence>
<organism evidence="2 3">
    <name type="scientific">Lysinibacillus capsici</name>
    <dbReference type="NCBI Taxonomy" id="2115968"/>
    <lineage>
        <taxon>Bacteria</taxon>
        <taxon>Bacillati</taxon>
        <taxon>Bacillota</taxon>
        <taxon>Bacilli</taxon>
        <taxon>Bacillales</taxon>
        <taxon>Bacillaceae</taxon>
        <taxon>Lysinibacillus</taxon>
    </lineage>
</organism>
<sequence>MDNDIVKNNDPIQLQQMIIFLRAELAKYKNEVKRLRDSDYYALVLRLERENVQLTRHKKELSMELLKLKRDFDKELQAYDEEIQKREAQRKKQIASIEALLKELAELRAEKKSLMDKFQASKEASIDSNERSIVESIDKKLSDYTTIASKQMENILETLEKYHREKVESDSLHRHLLSELETKNLDIERLSNEIVALKKQSKDGSPLMKQGVNIDEQIDFRLRMLDELDEKLNELALEINSEQL</sequence>
<dbReference type="EMBL" id="UAQE01000001">
    <property type="protein sequence ID" value="SPT97437.1"/>
    <property type="molecule type" value="Genomic_DNA"/>
</dbReference>
<feature type="coiled-coil region" evidence="1">
    <location>
        <begin position="173"/>
        <end position="200"/>
    </location>
</feature>